<dbReference type="InterPro" id="IPR036397">
    <property type="entry name" value="RNaseH_sf"/>
</dbReference>
<feature type="compositionally biased region" description="Basic and acidic residues" evidence="1">
    <location>
        <begin position="45"/>
        <end position="57"/>
    </location>
</feature>
<dbReference type="PANTHER" id="PTHR46068:SF1">
    <property type="entry name" value="TRANSPOSASE IS30-LIKE HTH DOMAIN-CONTAINING PROTEIN"/>
    <property type="match status" value="1"/>
</dbReference>
<dbReference type="PANTHER" id="PTHR46068">
    <property type="entry name" value="PROTEIN CBG27172"/>
    <property type="match status" value="1"/>
</dbReference>
<reference evidence="3" key="1">
    <citation type="submission" date="2021-01" db="EMBL/GenBank/DDBJ databases">
        <title>Caligus Genome Assembly.</title>
        <authorList>
            <person name="Gallardo-Escarate C."/>
        </authorList>
    </citation>
    <scope>NUCLEOTIDE SEQUENCE [LARGE SCALE GENOMIC DNA]</scope>
</reference>
<sequence>MSEQDAKRKRISDLLDAEIEVANIMDIVKCSRSLDFKVAKMKKDEEGLERKAKKDPTKSMNHLSNDFSVDPMTINHADSEALVDEGYEQEKAYKMQENKKIFTVDHVYNRRGKTTEEVRGVDYGPGSHGVRREEDASLLFQGREKIRKETYYKVLKYTVLTWLKANYPEGNYVWTQNGASSHTSDLCQKFCTANMAHFWPKDMLPSSSPDLNPLDFVVWGELDRKINRTPHPNVDALKAPIRTEWDNMSEEFLINSCKAFRRRVETVIEAVGGHI</sequence>
<dbReference type="EMBL" id="CP045905">
    <property type="protein sequence ID" value="QQP36795.1"/>
    <property type="molecule type" value="Genomic_DNA"/>
</dbReference>
<name>A0A7T8GSK6_CALRO</name>
<dbReference type="AlphaFoldDB" id="A0A7T8GSK6"/>
<feature type="non-terminal residue" evidence="2">
    <location>
        <position position="275"/>
    </location>
</feature>
<evidence type="ECO:0000313" key="3">
    <source>
        <dbReference type="Proteomes" id="UP000595437"/>
    </source>
</evidence>
<dbReference type="Proteomes" id="UP000595437">
    <property type="component" value="Chromosome 16"/>
</dbReference>
<feature type="region of interest" description="Disordered" evidence="1">
    <location>
        <begin position="45"/>
        <end position="70"/>
    </location>
</feature>
<evidence type="ECO:0008006" key="4">
    <source>
        <dbReference type="Google" id="ProtNLM"/>
    </source>
</evidence>
<feature type="compositionally biased region" description="Polar residues" evidence="1">
    <location>
        <begin position="58"/>
        <end position="67"/>
    </location>
</feature>
<evidence type="ECO:0000313" key="2">
    <source>
        <dbReference type="EMBL" id="QQP36795.1"/>
    </source>
</evidence>
<dbReference type="GO" id="GO:0003676">
    <property type="term" value="F:nucleic acid binding"/>
    <property type="evidence" value="ECO:0007669"/>
    <property type="project" value="InterPro"/>
</dbReference>
<proteinExistence type="predicted"/>
<dbReference type="Gene3D" id="3.30.420.10">
    <property type="entry name" value="Ribonuclease H-like superfamily/Ribonuclease H"/>
    <property type="match status" value="1"/>
</dbReference>
<protein>
    <recommendedName>
        <fullName evidence="4">DDE_3 domain-containing protein</fullName>
    </recommendedName>
</protein>
<keyword evidence="3" id="KW-1185">Reference proteome</keyword>
<accession>A0A7T8GSK6</accession>
<gene>
    <name evidence="2" type="ORF">FKW44_021994</name>
</gene>
<evidence type="ECO:0000256" key="1">
    <source>
        <dbReference type="SAM" id="MobiDB-lite"/>
    </source>
</evidence>
<organism evidence="2 3">
    <name type="scientific">Caligus rogercresseyi</name>
    <name type="common">Sea louse</name>
    <dbReference type="NCBI Taxonomy" id="217165"/>
    <lineage>
        <taxon>Eukaryota</taxon>
        <taxon>Metazoa</taxon>
        <taxon>Ecdysozoa</taxon>
        <taxon>Arthropoda</taxon>
        <taxon>Crustacea</taxon>
        <taxon>Multicrustacea</taxon>
        <taxon>Hexanauplia</taxon>
        <taxon>Copepoda</taxon>
        <taxon>Siphonostomatoida</taxon>
        <taxon>Caligidae</taxon>
        <taxon>Caligus</taxon>
    </lineage>
</organism>